<dbReference type="HOGENOM" id="CLU_2899245_0_0_9"/>
<protein>
    <submittedName>
        <fullName evidence="1">Uncharacterized protein</fullName>
    </submittedName>
</protein>
<gene>
    <name evidence="1" type="ORF">MITSMUL_05469</name>
</gene>
<name>C9KQF4_9FIRM</name>
<reference evidence="1" key="1">
    <citation type="submission" date="2009-09" db="EMBL/GenBank/DDBJ databases">
        <authorList>
            <person name="Weinstock G."/>
            <person name="Sodergren E."/>
            <person name="Clifton S."/>
            <person name="Fulton L."/>
            <person name="Fulton B."/>
            <person name="Courtney L."/>
            <person name="Fronick C."/>
            <person name="Harrison M."/>
            <person name="Strong C."/>
            <person name="Farmer C."/>
            <person name="Delahaunty K."/>
            <person name="Markovic C."/>
            <person name="Hall O."/>
            <person name="Minx P."/>
            <person name="Tomlinson C."/>
            <person name="Mitreva M."/>
            <person name="Nelson J."/>
            <person name="Hou S."/>
            <person name="Wollam A."/>
            <person name="Pepin K.H."/>
            <person name="Johnson M."/>
            <person name="Bhonagiri V."/>
            <person name="Nash W.E."/>
            <person name="Warren W."/>
            <person name="Chinwalla A."/>
            <person name="Mardis E.R."/>
            <person name="Wilson R.K."/>
        </authorList>
    </citation>
    <scope>NUCLEOTIDE SEQUENCE [LARGE SCALE GENOMIC DNA]</scope>
    <source>
        <strain evidence="1">DSM 20544</strain>
    </source>
</reference>
<keyword evidence="2" id="KW-1185">Reference proteome</keyword>
<sequence length="62" mass="7168">MDPRLTPTSRYILLQRASVVLTEAFSLLIIIEFSKVVNLKEEKEKGMVTYELIPHKKHRADA</sequence>
<evidence type="ECO:0000313" key="1">
    <source>
        <dbReference type="EMBL" id="EEX67945.1"/>
    </source>
</evidence>
<evidence type="ECO:0000313" key="2">
    <source>
        <dbReference type="Proteomes" id="UP000003671"/>
    </source>
</evidence>
<dbReference type="Proteomes" id="UP000003671">
    <property type="component" value="Unassembled WGS sequence"/>
</dbReference>
<dbReference type="EMBL" id="ABWK02000023">
    <property type="protein sequence ID" value="EEX67945.1"/>
    <property type="molecule type" value="Genomic_DNA"/>
</dbReference>
<dbReference type="AlphaFoldDB" id="C9KQF4"/>
<organism evidence="1 2">
    <name type="scientific">Mitsuokella multacida DSM 20544</name>
    <dbReference type="NCBI Taxonomy" id="500635"/>
    <lineage>
        <taxon>Bacteria</taxon>
        <taxon>Bacillati</taxon>
        <taxon>Bacillota</taxon>
        <taxon>Negativicutes</taxon>
        <taxon>Selenomonadales</taxon>
        <taxon>Selenomonadaceae</taxon>
        <taxon>Mitsuokella</taxon>
    </lineage>
</organism>
<comment type="caution">
    <text evidence="1">The sequence shown here is derived from an EMBL/GenBank/DDBJ whole genome shotgun (WGS) entry which is preliminary data.</text>
</comment>
<accession>C9KQF4</accession>
<proteinExistence type="predicted"/>